<feature type="region of interest" description="Disordered" evidence="1">
    <location>
        <begin position="297"/>
        <end position="381"/>
    </location>
</feature>
<gene>
    <name evidence="2" type="ORF">AC578_3707</name>
</gene>
<organism evidence="2 3">
    <name type="scientific">Pseudocercospora eumusae</name>
    <dbReference type="NCBI Taxonomy" id="321146"/>
    <lineage>
        <taxon>Eukaryota</taxon>
        <taxon>Fungi</taxon>
        <taxon>Dikarya</taxon>
        <taxon>Ascomycota</taxon>
        <taxon>Pezizomycotina</taxon>
        <taxon>Dothideomycetes</taxon>
        <taxon>Dothideomycetidae</taxon>
        <taxon>Mycosphaerellales</taxon>
        <taxon>Mycosphaerellaceae</taxon>
        <taxon>Pseudocercospora</taxon>
    </lineage>
</organism>
<feature type="region of interest" description="Disordered" evidence="1">
    <location>
        <begin position="1"/>
        <end position="56"/>
    </location>
</feature>
<sequence>MSDQHKHADSNSMPQYSIHQHPVRSTIRASLAPSASLDSEDGNKPHLHQPNMPQVAPLRLPKLQKSQHERGRFMASIGESSYHAHADQHINDHGPQVRQSRLPIFDQVRHILHKPPPLLTNAVIHPDGPREVRSDTRKAQVAKRPSRKSLRGAFEVRRHSPRRDTKHSPDISPVSVLEDDEWEQTIPPGNDWNTSIHEPSPVSAISAVPAWVNEETHSGPMQVSVNAVSNSETRDFAEASPSARFIKRKPAARSISLSSENIPPQQPPPVHSPPPSRGTDVGSILEIELRNQKSHMSWTTYGTGTPMRPSFDLQSRPSVDRPSIDAPRYMRRDSQDNEQPPVSRFSWSTVNTNMPGQTRLDSPPPSPPPPVPQKYKPPPVQSILSRHRPIQRLERQEWTCQPRKSSAPHSSTPSSARSKLSLATNHARSGSAEIGTPNSAKKQLPLPPDMVSPITPLSHLDSLLREEQDKLHQRRNIEHAIVELEKIQKASPMEVSFAQVRDANTKLQELRATLEEIKLEEREIGIKVARARRKEGDEETGLWIRRVAG</sequence>
<evidence type="ECO:0000256" key="1">
    <source>
        <dbReference type="SAM" id="MobiDB-lite"/>
    </source>
</evidence>
<feature type="region of interest" description="Disordered" evidence="1">
    <location>
        <begin position="394"/>
        <end position="446"/>
    </location>
</feature>
<feature type="compositionally biased region" description="Low complexity" evidence="1">
    <location>
        <begin position="403"/>
        <end position="419"/>
    </location>
</feature>
<feature type="compositionally biased region" description="Pro residues" evidence="1">
    <location>
        <begin position="362"/>
        <end position="380"/>
    </location>
</feature>
<feature type="region of interest" description="Disordered" evidence="1">
    <location>
        <begin position="250"/>
        <end position="281"/>
    </location>
</feature>
<evidence type="ECO:0000313" key="3">
    <source>
        <dbReference type="Proteomes" id="UP000070133"/>
    </source>
</evidence>
<keyword evidence="3" id="KW-1185">Reference proteome</keyword>
<dbReference type="OrthoDB" id="4507572at2759"/>
<reference evidence="2 3" key="1">
    <citation type="submission" date="2015-07" db="EMBL/GenBank/DDBJ databases">
        <title>Comparative genomics of the Sigatoka disease complex on banana suggests a link between parallel evolutionary changes in Pseudocercospora fijiensis and Pseudocercospora eumusae and increased virulence on the banana host.</title>
        <authorList>
            <person name="Chang T.-C."/>
            <person name="Salvucci A."/>
            <person name="Crous P.W."/>
            <person name="Stergiopoulos I."/>
        </authorList>
    </citation>
    <scope>NUCLEOTIDE SEQUENCE [LARGE SCALE GENOMIC DNA]</scope>
    <source>
        <strain evidence="2 3">CBS 114824</strain>
    </source>
</reference>
<feature type="compositionally biased region" description="Basic and acidic residues" evidence="1">
    <location>
        <begin position="154"/>
        <end position="169"/>
    </location>
</feature>
<name>A0A139HSV7_9PEZI</name>
<feature type="compositionally biased region" description="Polar residues" evidence="1">
    <location>
        <begin position="337"/>
        <end position="360"/>
    </location>
</feature>
<feature type="compositionally biased region" description="Pro residues" evidence="1">
    <location>
        <begin position="264"/>
        <end position="276"/>
    </location>
</feature>
<feature type="compositionally biased region" description="Basic and acidic residues" evidence="1">
    <location>
        <begin position="318"/>
        <end position="335"/>
    </location>
</feature>
<proteinExistence type="predicted"/>
<dbReference type="EMBL" id="LFZN01000012">
    <property type="protein sequence ID" value="KXT05574.1"/>
    <property type="molecule type" value="Genomic_DNA"/>
</dbReference>
<evidence type="ECO:0000313" key="2">
    <source>
        <dbReference type="EMBL" id="KXT05574.1"/>
    </source>
</evidence>
<feature type="region of interest" description="Disordered" evidence="1">
    <location>
        <begin position="126"/>
        <end position="199"/>
    </location>
</feature>
<dbReference type="AlphaFoldDB" id="A0A139HSV7"/>
<feature type="compositionally biased region" description="Basic and acidic residues" evidence="1">
    <location>
        <begin position="127"/>
        <end position="138"/>
    </location>
</feature>
<protein>
    <submittedName>
        <fullName evidence="2">Uncharacterized protein</fullName>
    </submittedName>
</protein>
<feature type="compositionally biased region" description="Basic residues" evidence="1">
    <location>
        <begin position="140"/>
        <end position="150"/>
    </location>
</feature>
<accession>A0A139HSV7</accession>
<comment type="caution">
    <text evidence="2">The sequence shown here is derived from an EMBL/GenBank/DDBJ whole genome shotgun (WGS) entry which is preliminary data.</text>
</comment>
<dbReference type="Proteomes" id="UP000070133">
    <property type="component" value="Unassembled WGS sequence"/>
</dbReference>